<reference evidence="3 4" key="1">
    <citation type="journal article" date="2015" name="Genome Biol. Evol.">
        <title>Comparative Genomics of a Bacterivorous Green Alga Reveals Evolutionary Causalities and Consequences of Phago-Mixotrophic Mode of Nutrition.</title>
        <authorList>
            <person name="Burns J.A."/>
            <person name="Paasch A."/>
            <person name="Narechania A."/>
            <person name="Kim E."/>
        </authorList>
    </citation>
    <scope>NUCLEOTIDE SEQUENCE [LARGE SCALE GENOMIC DNA]</scope>
    <source>
        <strain evidence="3 4">PLY_AMNH</strain>
    </source>
</reference>
<evidence type="ECO:0000313" key="4">
    <source>
        <dbReference type="Proteomes" id="UP001190700"/>
    </source>
</evidence>
<protein>
    <submittedName>
        <fullName evidence="3">Uncharacterized protein</fullName>
    </submittedName>
</protein>
<dbReference type="EMBL" id="LGRX02023697">
    <property type="protein sequence ID" value="KAK3254352.1"/>
    <property type="molecule type" value="Genomic_DNA"/>
</dbReference>
<accession>A0AAE0CIA3</accession>
<gene>
    <name evidence="3" type="ORF">CYMTET_36432</name>
</gene>
<feature type="compositionally biased region" description="Low complexity" evidence="2">
    <location>
        <begin position="392"/>
        <end position="419"/>
    </location>
</feature>
<dbReference type="Proteomes" id="UP001190700">
    <property type="component" value="Unassembled WGS sequence"/>
</dbReference>
<evidence type="ECO:0000313" key="3">
    <source>
        <dbReference type="EMBL" id="KAK3254352.1"/>
    </source>
</evidence>
<feature type="compositionally biased region" description="Acidic residues" evidence="2">
    <location>
        <begin position="550"/>
        <end position="623"/>
    </location>
</feature>
<feature type="region of interest" description="Disordered" evidence="2">
    <location>
        <begin position="875"/>
        <end position="913"/>
    </location>
</feature>
<evidence type="ECO:0000256" key="1">
    <source>
        <dbReference type="SAM" id="Coils"/>
    </source>
</evidence>
<feature type="compositionally biased region" description="Acidic residues" evidence="2">
    <location>
        <begin position="378"/>
        <end position="388"/>
    </location>
</feature>
<feature type="compositionally biased region" description="Polar residues" evidence="2">
    <location>
        <begin position="533"/>
        <end position="544"/>
    </location>
</feature>
<feature type="coiled-coil region" evidence="1">
    <location>
        <begin position="703"/>
        <end position="751"/>
    </location>
</feature>
<feature type="region of interest" description="Disordered" evidence="2">
    <location>
        <begin position="357"/>
        <end position="656"/>
    </location>
</feature>
<proteinExistence type="predicted"/>
<sequence>VNSEAPLPDAVKNLLQNQISAKQDEVNKLTDTVGQLKNHIEFRDDELEKVHGILQDLKKENMSWRRRDEEKQRMLMELLYLRTLHTEFMEKQKKLRSEEQRVAKLKAEDEIHKWEAEMAKMEEERASINAQLEALLEELASVKSGAPSLIRDKVFNLVATVKKQLHKHDQKVNEVMEERQKTFLTSMVHDAADEISKVIDIEKDVQKSLSYTEEIEIMQRETAADFVPPPPPKTVLSGSGGPPGMEEIFESVARKHQDAAEKKMFEELEKEKEKESPKHKAEDDGVPATESVTEEAKVQESEELSQEAAQLKRENTMLNMEVKNLEHKNKTLQNMLRERNTKLALLDEQSRLAQKMALQDLKESAAEQEDASPVGGQEVEELEPDSDAEPMKGGQQAARAAGGARKAKGRSAALSKARAVSTVAKTEAESKIDSGETKKHKKAVRKKAPQNSAASTLEDIEDPEEVHEDEDNTGDKASHGGELQKKGTRKATQLKGLARSKTAGVRMVRNSKPKPGRPGKGELPEEDGAAVSDTDNSRPVSQPLNKVAEEAEETSANDDEGFKDEQEAADFETDAEADVSIADEDATSDEEDLDAAPDEPDMEDDLTDESDMADDESNEDDSLLDVAPDQPDIPDEVGAEPPVVDEQDILDAVPEEMPEMSPDAFADLETPDQVMAEARAPLDEEKVLEETMHQLEADPSQAMQTADEHVAKAEQEVKEVTEALEKNSGHLDHAEEEKLKFKQQMAAARQKMWRSVSTAEVQCISCIAHMMDTERLHAKIAKLVDNLQGFGEKFAAVARERQEWRQREKEWRKREKEWRMRIVVAKTQLLRQSTINTSIAEGAHSNKAFAALMDSQSVCLADASVALEHVDSKRFKEEVPPADEPEAILTDAPHEAQSKGAASSDDRDQPAPEAAALKHVVASSKVQVGHAVPDLPLLHSAGSLHAAEVYCVVDAQPISTAIAPR</sequence>
<feature type="compositionally biased region" description="Acidic residues" evidence="2">
    <location>
        <begin position="632"/>
        <end position="656"/>
    </location>
</feature>
<feature type="compositionally biased region" description="Basic residues" evidence="2">
    <location>
        <begin position="438"/>
        <end position="448"/>
    </location>
</feature>
<feature type="region of interest" description="Disordered" evidence="2">
    <location>
        <begin position="267"/>
        <end position="311"/>
    </location>
</feature>
<keyword evidence="4" id="KW-1185">Reference proteome</keyword>
<comment type="caution">
    <text evidence="3">The sequence shown here is derived from an EMBL/GenBank/DDBJ whole genome shotgun (WGS) entry which is preliminary data.</text>
</comment>
<feature type="compositionally biased region" description="Basic and acidic residues" evidence="2">
    <location>
        <begin position="267"/>
        <end position="283"/>
    </location>
</feature>
<evidence type="ECO:0000256" key="2">
    <source>
        <dbReference type="SAM" id="MobiDB-lite"/>
    </source>
</evidence>
<feature type="non-terminal residue" evidence="3">
    <location>
        <position position="1"/>
    </location>
</feature>
<feature type="compositionally biased region" description="Basic and acidic residues" evidence="2">
    <location>
        <begin position="473"/>
        <end position="485"/>
    </location>
</feature>
<dbReference type="AlphaFoldDB" id="A0AAE0CIA3"/>
<feature type="compositionally biased region" description="Acidic residues" evidence="2">
    <location>
        <begin position="458"/>
        <end position="472"/>
    </location>
</feature>
<name>A0AAE0CIA3_9CHLO</name>
<feature type="coiled-coil region" evidence="1">
    <location>
        <begin position="88"/>
        <end position="178"/>
    </location>
</feature>
<organism evidence="3 4">
    <name type="scientific">Cymbomonas tetramitiformis</name>
    <dbReference type="NCBI Taxonomy" id="36881"/>
    <lineage>
        <taxon>Eukaryota</taxon>
        <taxon>Viridiplantae</taxon>
        <taxon>Chlorophyta</taxon>
        <taxon>Pyramimonadophyceae</taxon>
        <taxon>Pyramimonadales</taxon>
        <taxon>Pyramimonadaceae</taxon>
        <taxon>Cymbomonas</taxon>
    </lineage>
</organism>
<keyword evidence="1" id="KW-0175">Coiled coil</keyword>
<feature type="compositionally biased region" description="Basic and acidic residues" evidence="2">
    <location>
        <begin position="426"/>
        <end position="437"/>
    </location>
</feature>